<dbReference type="RefSeq" id="WP_047261158.1">
    <property type="nucleotide sequence ID" value="NZ_CP011542.1"/>
</dbReference>
<dbReference type="EMBL" id="CP011542">
    <property type="protein sequence ID" value="AKK04807.1"/>
    <property type="molecule type" value="Genomic_DNA"/>
</dbReference>
<reference evidence="5" key="2">
    <citation type="submission" date="2015-05" db="EMBL/GenBank/DDBJ databases">
        <title>Complete genome sequence of Corynebacterium mustelae DSM 45274, isolated from various tissues of a male ferret with lethal sepsis.</title>
        <authorList>
            <person name="Ruckert C."/>
            <person name="Albersmeier A."/>
            <person name="Winkler A."/>
            <person name="Tauch A."/>
        </authorList>
    </citation>
    <scope>NUCLEOTIDE SEQUENCE [LARGE SCALE GENOMIC DNA]</scope>
    <source>
        <strain evidence="5">DSM 45274</strain>
    </source>
</reference>
<organism evidence="4 5">
    <name type="scientific">Corynebacterium mustelae</name>
    <dbReference type="NCBI Taxonomy" id="571915"/>
    <lineage>
        <taxon>Bacteria</taxon>
        <taxon>Bacillati</taxon>
        <taxon>Actinomycetota</taxon>
        <taxon>Actinomycetes</taxon>
        <taxon>Mycobacteriales</taxon>
        <taxon>Corynebacteriaceae</taxon>
        <taxon>Corynebacterium</taxon>
    </lineage>
</organism>
<protein>
    <submittedName>
        <fullName evidence="4">Fucose dissimilation pathway protein FucU</fullName>
        <ecNumber evidence="4">5.1.3.-</ecNumber>
    </submittedName>
</protein>
<reference evidence="4 5" key="1">
    <citation type="journal article" date="2015" name="Genome Announc.">
        <title>Complete Genome Sequence of the Type Strain Corynebacterium mustelae DSM 45274, Isolated from Various Tissues of a Male Ferret with Lethal Sepsis.</title>
        <authorList>
            <person name="Ruckert C."/>
            <person name="Eimer J."/>
            <person name="Winkler A."/>
            <person name="Tauch A."/>
        </authorList>
    </citation>
    <scope>NUCLEOTIDE SEQUENCE [LARGE SCALE GENOMIC DNA]</scope>
    <source>
        <strain evidence="4 5">DSM 45274</strain>
    </source>
</reference>
<comment type="catalytic activity">
    <reaction evidence="1">
        <text>beta-D-ribopyranose = beta-D-ribofuranose</text>
        <dbReference type="Rhea" id="RHEA:25432"/>
        <dbReference type="ChEBI" id="CHEBI:27476"/>
        <dbReference type="ChEBI" id="CHEBI:47002"/>
        <dbReference type="EC" id="5.4.99.62"/>
    </reaction>
</comment>
<dbReference type="InterPro" id="IPR050443">
    <property type="entry name" value="RbsD/FucU_mutarotase"/>
</dbReference>
<evidence type="ECO:0000256" key="1">
    <source>
        <dbReference type="ARBA" id="ARBA00000223"/>
    </source>
</evidence>
<dbReference type="GO" id="GO:0062193">
    <property type="term" value="F:D-ribose pyranase activity"/>
    <property type="evidence" value="ECO:0007669"/>
    <property type="project" value="UniProtKB-EC"/>
</dbReference>
<dbReference type="GO" id="GO:0042806">
    <property type="term" value="F:fucose binding"/>
    <property type="evidence" value="ECO:0007669"/>
    <property type="project" value="TreeGrafter"/>
</dbReference>
<dbReference type="NCBIfam" id="NF011949">
    <property type="entry name" value="PRK15420.1"/>
    <property type="match status" value="1"/>
</dbReference>
<dbReference type="InterPro" id="IPR023750">
    <property type="entry name" value="RbsD-like_sf"/>
</dbReference>
<dbReference type="GO" id="GO:0006004">
    <property type="term" value="P:fucose metabolic process"/>
    <property type="evidence" value="ECO:0007669"/>
    <property type="project" value="TreeGrafter"/>
</dbReference>
<name>A0A0G3H144_9CORY</name>
<dbReference type="Pfam" id="PF05025">
    <property type="entry name" value="RbsD_FucU"/>
    <property type="match status" value="1"/>
</dbReference>
<dbReference type="KEGG" id="cmv:CMUST_02315"/>
<evidence type="ECO:0000256" key="2">
    <source>
        <dbReference type="ARBA" id="ARBA00023235"/>
    </source>
</evidence>
<evidence type="ECO:0000313" key="5">
    <source>
        <dbReference type="Proteomes" id="UP000035199"/>
    </source>
</evidence>
<accession>A0A0G3H144</accession>
<dbReference type="Proteomes" id="UP000035199">
    <property type="component" value="Chromosome"/>
</dbReference>
<keyword evidence="2 4" id="KW-0413">Isomerase</keyword>
<dbReference type="STRING" id="571915.CMUST_02315"/>
<evidence type="ECO:0000313" key="4">
    <source>
        <dbReference type="EMBL" id="AKK04807.1"/>
    </source>
</evidence>
<sequence length="139" mass="15230">MLKHIPPVLSPDLVKKLMEMGHGDEIVLADANFPGHSLGVPVIRADGIKVPELLDAVCTLMPLDHYNPSQYFLMATVGDDPTPPIWSTYRTIVAQHDEEAVGEEVERFAFYDQARSAALVVMTGETALYGNIILKKGVV</sequence>
<evidence type="ECO:0000256" key="3">
    <source>
        <dbReference type="ARBA" id="ARBA00036324"/>
    </source>
</evidence>
<keyword evidence="5" id="KW-1185">Reference proteome</keyword>
<dbReference type="PANTHER" id="PTHR31690:SF4">
    <property type="entry name" value="FUCOSE MUTAROTASE"/>
    <property type="match status" value="1"/>
</dbReference>
<dbReference type="EC" id="5.1.3.-" evidence="4"/>
<dbReference type="AlphaFoldDB" id="A0A0G3H144"/>
<gene>
    <name evidence="4" type="ORF">CMUST_02315</name>
</gene>
<dbReference type="SUPFAM" id="SSF102546">
    <property type="entry name" value="RbsD-like"/>
    <property type="match status" value="1"/>
</dbReference>
<comment type="catalytic activity">
    <reaction evidence="3">
        <text>alpha-L-fucose = beta-L-fucose</text>
        <dbReference type="Rhea" id="RHEA:25580"/>
        <dbReference type="ChEBI" id="CHEBI:42548"/>
        <dbReference type="ChEBI" id="CHEBI:42589"/>
        <dbReference type="EC" id="5.1.3.29"/>
    </reaction>
</comment>
<dbReference type="Gene3D" id="3.40.1650.10">
    <property type="entry name" value="RbsD-like domain"/>
    <property type="match status" value="1"/>
</dbReference>
<dbReference type="OrthoDB" id="9805009at2"/>
<dbReference type="PANTHER" id="PTHR31690">
    <property type="entry name" value="FUCOSE MUTAROTASE"/>
    <property type="match status" value="1"/>
</dbReference>
<dbReference type="PATRIC" id="fig|571915.4.peg.492"/>
<dbReference type="InterPro" id="IPR007721">
    <property type="entry name" value="RbsD_FucU"/>
</dbReference>
<dbReference type="GO" id="GO:0036373">
    <property type="term" value="F:L-fucose mutarotase activity"/>
    <property type="evidence" value="ECO:0007669"/>
    <property type="project" value="UniProtKB-EC"/>
</dbReference>
<proteinExistence type="predicted"/>